<dbReference type="KEGG" id="pdio:PDMSB3_1276"/>
<evidence type="ECO:0000256" key="1">
    <source>
        <dbReference type="PROSITE-ProRule" id="PRU00339"/>
    </source>
</evidence>
<evidence type="ECO:0000313" key="2">
    <source>
        <dbReference type="EMBL" id="VVD27738.1"/>
    </source>
</evidence>
<keyword evidence="1" id="KW-0802">TPR repeat</keyword>
<dbReference type="Proteomes" id="UP000325811">
    <property type="component" value="Chromosome I"/>
</dbReference>
<dbReference type="AlphaFoldDB" id="A0A5Q4ZJU2"/>
<dbReference type="PROSITE" id="PS50005">
    <property type="entry name" value="TPR"/>
    <property type="match status" value="4"/>
</dbReference>
<dbReference type="Pfam" id="PF13432">
    <property type="entry name" value="TPR_16"/>
    <property type="match status" value="1"/>
</dbReference>
<dbReference type="SUPFAM" id="SSF53756">
    <property type="entry name" value="UDP-Glycosyltransferase/glycogen phosphorylase"/>
    <property type="match status" value="1"/>
</dbReference>
<dbReference type="InterPro" id="IPR052943">
    <property type="entry name" value="TMTC_O-mannosyl-trnsfr"/>
</dbReference>
<protein>
    <submittedName>
        <fullName evidence="2">Flp pilus assembly protein TadD</fullName>
    </submittedName>
</protein>
<feature type="repeat" description="TPR" evidence="1">
    <location>
        <begin position="101"/>
        <end position="134"/>
    </location>
</feature>
<dbReference type="Pfam" id="PF13181">
    <property type="entry name" value="TPR_8"/>
    <property type="match status" value="1"/>
</dbReference>
<name>A0A5Q4ZJU2_9BURK</name>
<evidence type="ECO:0000313" key="3">
    <source>
        <dbReference type="Proteomes" id="UP000325811"/>
    </source>
</evidence>
<dbReference type="SUPFAM" id="SSF48452">
    <property type="entry name" value="TPR-like"/>
    <property type="match status" value="2"/>
</dbReference>
<dbReference type="PANTHER" id="PTHR44809:SF1">
    <property type="entry name" value="PROTEIN O-MANNOSYL-TRANSFERASE TMTC1"/>
    <property type="match status" value="1"/>
</dbReference>
<feature type="repeat" description="TPR" evidence="1">
    <location>
        <begin position="34"/>
        <end position="67"/>
    </location>
</feature>
<dbReference type="InterPro" id="IPR019734">
    <property type="entry name" value="TPR_rpt"/>
</dbReference>
<dbReference type="EMBL" id="LR699553">
    <property type="protein sequence ID" value="VVD27738.1"/>
    <property type="molecule type" value="Genomic_DNA"/>
</dbReference>
<accession>A0A5Q4ZJU2</accession>
<dbReference type="Pfam" id="PF13424">
    <property type="entry name" value="TPR_12"/>
    <property type="match status" value="1"/>
</dbReference>
<dbReference type="InterPro" id="IPR011990">
    <property type="entry name" value="TPR-like_helical_dom_sf"/>
</dbReference>
<proteinExistence type="predicted"/>
<gene>
    <name evidence="2" type="ORF">PDMSB3_1276</name>
</gene>
<dbReference type="SMART" id="SM00028">
    <property type="entry name" value="TPR"/>
    <property type="match status" value="8"/>
</dbReference>
<feature type="repeat" description="TPR" evidence="1">
    <location>
        <begin position="203"/>
        <end position="236"/>
    </location>
</feature>
<reference evidence="2 3" key="1">
    <citation type="submission" date="2019-08" db="EMBL/GenBank/DDBJ databases">
        <authorList>
            <person name="Herpell B J."/>
        </authorList>
    </citation>
    <scope>NUCLEOTIDE SEQUENCE [LARGE SCALE GENOMIC DNA]</scope>
    <source>
        <strain evidence="3">Msb3</strain>
    </source>
</reference>
<feature type="repeat" description="TPR" evidence="1">
    <location>
        <begin position="169"/>
        <end position="202"/>
    </location>
</feature>
<sequence length="596" mass="67768">MLLFQSALEAHQSGLPHEAEQAYLQVLAEDPRHADALHLLGLLYADRGELAQAETLIRRALGIDENSIYLVNLANMLIDQHRETEGEALLHRAIQLAPGYAAAHYNIATLFADTERRNEAEAAFRRALDHDADFVPALINLASLLIGAERFPEAEPYCRRALLLDARRERAQHNLGMVLLKTGRHQEAQSVFRRVLELEPEHCEACNGLAVALMKDYRYEEAESFVRRALNLDPEHRVATRNLAHILCMTHRRAEAEEAYRKVIEREPDSVSEQYALAQHLLTEGRYIEGWQRYEIRYDPRMEPHAIPTPNVDYPQWQGGSLQGRSLLVWPEQGLGDLLQFVRYLPLLKARGVANLSIACPRALHSLFELIEGVDHCIPLDGQHDVPPHDYWCFLMSLPHRFETTLDTIPASMPYLRAPEERIAHWKRRLPASGFKVGLVWAGDPRPHQPDANAVDQRRSLHALAFLPLLQVPGVTFVSLQKGATTQPQINDIPSEYRPIDPMNEVRDFADTAAIVESLDLVIAVDTSTAHLVGALNKPVWILSRFDACWRWLERREDSPWYPNARLFRQTRPGAWDDVIQRVKAALEKQAAAPDR</sequence>
<keyword evidence="3" id="KW-1185">Reference proteome</keyword>
<dbReference type="Gene3D" id="3.40.50.2000">
    <property type="entry name" value="Glycogen Phosphorylase B"/>
    <property type="match status" value="1"/>
</dbReference>
<dbReference type="Pfam" id="PF14559">
    <property type="entry name" value="TPR_19"/>
    <property type="match status" value="1"/>
</dbReference>
<dbReference type="RefSeq" id="WP_165185374.1">
    <property type="nucleotide sequence ID" value="NZ_LR699553.1"/>
</dbReference>
<organism evidence="2 3">
    <name type="scientific">Paraburkholderia dioscoreae</name>
    <dbReference type="NCBI Taxonomy" id="2604047"/>
    <lineage>
        <taxon>Bacteria</taxon>
        <taxon>Pseudomonadati</taxon>
        <taxon>Pseudomonadota</taxon>
        <taxon>Betaproteobacteria</taxon>
        <taxon>Burkholderiales</taxon>
        <taxon>Burkholderiaceae</taxon>
        <taxon>Paraburkholderia</taxon>
    </lineage>
</organism>
<dbReference type="PROSITE" id="PS50293">
    <property type="entry name" value="TPR_REGION"/>
    <property type="match status" value="1"/>
</dbReference>
<dbReference type="PANTHER" id="PTHR44809">
    <property type="match status" value="1"/>
</dbReference>
<dbReference type="Gene3D" id="1.25.40.10">
    <property type="entry name" value="Tetratricopeptide repeat domain"/>
    <property type="match status" value="3"/>
</dbReference>